<organism evidence="1 2">
    <name type="scientific">Datura stramonium</name>
    <name type="common">Jimsonweed</name>
    <name type="synonym">Common thornapple</name>
    <dbReference type="NCBI Taxonomy" id="4076"/>
    <lineage>
        <taxon>Eukaryota</taxon>
        <taxon>Viridiplantae</taxon>
        <taxon>Streptophyta</taxon>
        <taxon>Embryophyta</taxon>
        <taxon>Tracheophyta</taxon>
        <taxon>Spermatophyta</taxon>
        <taxon>Magnoliopsida</taxon>
        <taxon>eudicotyledons</taxon>
        <taxon>Gunneridae</taxon>
        <taxon>Pentapetalae</taxon>
        <taxon>asterids</taxon>
        <taxon>lamiids</taxon>
        <taxon>Solanales</taxon>
        <taxon>Solanaceae</taxon>
        <taxon>Solanoideae</taxon>
        <taxon>Datureae</taxon>
        <taxon>Datura</taxon>
    </lineage>
</organism>
<evidence type="ECO:0000313" key="1">
    <source>
        <dbReference type="EMBL" id="MCD7452067.1"/>
    </source>
</evidence>
<dbReference type="Proteomes" id="UP000823775">
    <property type="component" value="Unassembled WGS sequence"/>
</dbReference>
<comment type="caution">
    <text evidence="1">The sequence shown here is derived from an EMBL/GenBank/DDBJ whole genome shotgun (WGS) entry which is preliminary data.</text>
</comment>
<accession>A0ABS8RZ40</accession>
<evidence type="ECO:0000313" key="2">
    <source>
        <dbReference type="Proteomes" id="UP000823775"/>
    </source>
</evidence>
<sequence>MVTPIIENVMYIALEFACGYIYDCDMPYPELSFAEVTSAVGHQNVKREAVAQILLQTQQSIVGMLESVDTIKMKFQKKETEIAEYNMMKIMIMLFRRVL</sequence>
<name>A0ABS8RZ40_DATST</name>
<reference evidence="1 2" key="1">
    <citation type="journal article" date="2021" name="BMC Genomics">
        <title>Datura genome reveals duplications of psychoactive alkaloid biosynthetic genes and high mutation rate following tissue culture.</title>
        <authorList>
            <person name="Rajewski A."/>
            <person name="Carter-House D."/>
            <person name="Stajich J."/>
            <person name="Litt A."/>
        </authorList>
    </citation>
    <scope>NUCLEOTIDE SEQUENCE [LARGE SCALE GENOMIC DNA]</scope>
    <source>
        <strain evidence="1">AR-01</strain>
    </source>
</reference>
<keyword evidence="2" id="KW-1185">Reference proteome</keyword>
<gene>
    <name evidence="1" type="ORF">HAX54_014907</name>
</gene>
<protein>
    <submittedName>
        <fullName evidence="1">Uncharacterized protein</fullName>
    </submittedName>
</protein>
<proteinExistence type="predicted"/>
<dbReference type="EMBL" id="JACEIK010000194">
    <property type="protein sequence ID" value="MCD7452067.1"/>
    <property type="molecule type" value="Genomic_DNA"/>
</dbReference>